<dbReference type="Proteomes" id="UP000507470">
    <property type="component" value="Unassembled WGS sequence"/>
</dbReference>
<feature type="transmembrane region" description="Helical" evidence="5">
    <location>
        <begin position="131"/>
        <end position="151"/>
    </location>
</feature>
<reference evidence="7 8" key="1">
    <citation type="submission" date="2020-06" db="EMBL/GenBank/DDBJ databases">
        <authorList>
            <person name="Li R."/>
            <person name="Bekaert M."/>
        </authorList>
    </citation>
    <scope>NUCLEOTIDE SEQUENCE [LARGE SCALE GENOMIC DNA]</scope>
    <source>
        <strain evidence="8">wild</strain>
    </source>
</reference>
<evidence type="ECO:0000259" key="6">
    <source>
        <dbReference type="Pfam" id="PF00520"/>
    </source>
</evidence>
<evidence type="ECO:0000313" key="7">
    <source>
        <dbReference type="EMBL" id="CAC5363811.1"/>
    </source>
</evidence>
<evidence type="ECO:0000256" key="4">
    <source>
        <dbReference type="ARBA" id="ARBA00023136"/>
    </source>
</evidence>
<protein>
    <recommendedName>
        <fullName evidence="6">Ion transport domain-containing protein</fullName>
    </recommendedName>
</protein>
<sequence>MYLTSLANTAKQRFEENLQKEYQSHAKMFLSRAIQLFDKMFSEDESVAIYALENVSNVWDYIESPIHFGHQFSIEEFVSLSSNQKNASKALFSFGSGYENNDENSPTEGTTKNTYPSHIKEWALFVKLVDLLDYLVILIIFIFAAGVVYHANVYPNHQVKGSSGIEFWRIWTIMKIPYWQVYGELYLDTLEASDASGCTDNATIWKADPSVERCPTGDWITPVIAAFYMMLTNWLLLNIVIAMFSARFDAIQERSEEKWRYYRHSVIFDYEDRIPSPLNFPFRILSLMDARKYPCHCPCFSTKGNTKNI</sequence>
<dbReference type="InterPro" id="IPR050927">
    <property type="entry name" value="TRPM"/>
</dbReference>
<dbReference type="InterPro" id="IPR005821">
    <property type="entry name" value="Ion_trans_dom"/>
</dbReference>
<dbReference type="GO" id="GO:0099604">
    <property type="term" value="F:ligand-gated calcium channel activity"/>
    <property type="evidence" value="ECO:0007669"/>
    <property type="project" value="TreeGrafter"/>
</dbReference>
<evidence type="ECO:0000256" key="2">
    <source>
        <dbReference type="ARBA" id="ARBA00022692"/>
    </source>
</evidence>
<feature type="domain" description="Ion transport" evidence="6">
    <location>
        <begin position="123"/>
        <end position="255"/>
    </location>
</feature>
<dbReference type="AlphaFoldDB" id="A0A6J8A7Z8"/>
<evidence type="ECO:0000256" key="5">
    <source>
        <dbReference type="SAM" id="Phobius"/>
    </source>
</evidence>
<evidence type="ECO:0000256" key="1">
    <source>
        <dbReference type="ARBA" id="ARBA00004141"/>
    </source>
</evidence>
<keyword evidence="8" id="KW-1185">Reference proteome</keyword>
<organism evidence="7 8">
    <name type="scientific">Mytilus coruscus</name>
    <name type="common">Sea mussel</name>
    <dbReference type="NCBI Taxonomy" id="42192"/>
    <lineage>
        <taxon>Eukaryota</taxon>
        <taxon>Metazoa</taxon>
        <taxon>Spiralia</taxon>
        <taxon>Lophotrochozoa</taxon>
        <taxon>Mollusca</taxon>
        <taxon>Bivalvia</taxon>
        <taxon>Autobranchia</taxon>
        <taxon>Pteriomorphia</taxon>
        <taxon>Mytilida</taxon>
        <taxon>Mytiloidea</taxon>
        <taxon>Mytilidae</taxon>
        <taxon>Mytilinae</taxon>
        <taxon>Mytilus</taxon>
    </lineage>
</organism>
<proteinExistence type="predicted"/>
<name>A0A6J8A7Z8_MYTCO</name>
<evidence type="ECO:0000256" key="3">
    <source>
        <dbReference type="ARBA" id="ARBA00022989"/>
    </source>
</evidence>
<comment type="subcellular location">
    <subcellularLocation>
        <location evidence="1">Membrane</location>
        <topology evidence="1">Multi-pass membrane protein</topology>
    </subcellularLocation>
</comment>
<dbReference type="OrthoDB" id="310870at2759"/>
<gene>
    <name evidence="7" type="ORF">MCOR_5099</name>
</gene>
<evidence type="ECO:0000313" key="8">
    <source>
        <dbReference type="Proteomes" id="UP000507470"/>
    </source>
</evidence>
<feature type="transmembrane region" description="Helical" evidence="5">
    <location>
        <begin position="219"/>
        <end position="244"/>
    </location>
</feature>
<dbReference type="EMBL" id="CACVKT020000911">
    <property type="protein sequence ID" value="CAC5363811.1"/>
    <property type="molecule type" value="Genomic_DNA"/>
</dbReference>
<keyword evidence="4 5" id="KW-0472">Membrane</keyword>
<keyword evidence="2 5" id="KW-0812">Transmembrane</keyword>
<dbReference type="GO" id="GO:0005886">
    <property type="term" value="C:plasma membrane"/>
    <property type="evidence" value="ECO:0007669"/>
    <property type="project" value="TreeGrafter"/>
</dbReference>
<dbReference type="PANTHER" id="PTHR13800:SF12">
    <property type="entry name" value="TRANSIENT RECEPTOR POTENTIAL CATION CHANNEL SUBFAMILY M MEMBER-LIKE 2"/>
    <property type="match status" value="1"/>
</dbReference>
<dbReference type="PANTHER" id="PTHR13800">
    <property type="entry name" value="TRANSIENT RECEPTOR POTENTIAL CATION CHANNEL, SUBFAMILY M, MEMBER 6"/>
    <property type="match status" value="1"/>
</dbReference>
<dbReference type="Pfam" id="PF00520">
    <property type="entry name" value="Ion_trans"/>
    <property type="match status" value="1"/>
</dbReference>
<keyword evidence="3 5" id="KW-1133">Transmembrane helix</keyword>
<accession>A0A6J8A7Z8</accession>